<evidence type="ECO:0008006" key="4">
    <source>
        <dbReference type="Google" id="ProtNLM"/>
    </source>
</evidence>
<name>A0A974BQJ1_XENLA</name>
<dbReference type="InterPro" id="IPR004244">
    <property type="entry name" value="Transposase_22"/>
</dbReference>
<feature type="compositionally biased region" description="Basic and acidic residues" evidence="2">
    <location>
        <begin position="234"/>
        <end position="247"/>
    </location>
</feature>
<reference evidence="3" key="1">
    <citation type="submission" date="2016-05" db="EMBL/GenBank/DDBJ databases">
        <title>WGS assembly of Xenopus laevis.</title>
        <authorList>
            <person name="Session A."/>
            <person name="Uno Y."/>
            <person name="Kwon T."/>
            <person name="Chapman J."/>
            <person name="Toyoda A."/>
            <person name="Takahashi S."/>
            <person name="Fukui A."/>
            <person name="Hikosaka A."/>
            <person name="Putnam N."/>
            <person name="Stites J."/>
            <person name="Van Heeringen S."/>
            <person name="Quigley I."/>
            <person name="Heinz S."/>
            <person name="Hellsten U."/>
            <person name="Lyons J."/>
            <person name="Suzuki A."/>
            <person name="Kondo M."/>
            <person name="Ogino H."/>
            <person name="Ochi H."/>
            <person name="Bogdanovic O."/>
            <person name="Lister R."/>
            <person name="Georgiou G."/>
            <person name="Paranjpe S."/>
            <person name="Van Kruijsbergen I."/>
            <person name="Mozaffari S."/>
            <person name="Shu S."/>
            <person name="Schmutz J."/>
            <person name="Jenkins J."/>
            <person name="Grimwood J."/>
            <person name="Carlson J."/>
            <person name="Mitros T."/>
            <person name="Simakov O."/>
            <person name="Heald R."/>
            <person name="Miller K."/>
            <person name="Haudenschild C."/>
            <person name="Kuroki Y."/>
            <person name="Tanaka T."/>
            <person name="Michiue T."/>
            <person name="Watanabe M."/>
            <person name="Kinoshita T."/>
            <person name="Ohta Y."/>
            <person name="Mawaribuchi S."/>
            <person name="Suzuki Y."/>
            <person name="Haramoto Y."/>
            <person name="Yamamoto T."/>
            <person name="Takagi C."/>
            <person name="Kitzman J."/>
            <person name="Shendure J."/>
            <person name="Nakayama T."/>
            <person name="Izutsu Y."/>
            <person name="Robert J."/>
            <person name="Dichmann D."/>
            <person name="Flajnik M."/>
            <person name="Houston D."/>
            <person name="Marcotte E."/>
            <person name="Wallingford J."/>
            <person name="Ito Y."/>
            <person name="Asashima M."/>
            <person name="Ueno N."/>
            <person name="Matsuda Y."/>
            <person name="Jan Veenstra G."/>
            <person name="Fujiyama A."/>
            <person name="Harland R."/>
            <person name="Taira M."/>
            <person name="Rokhsar D.S."/>
        </authorList>
    </citation>
    <scope>NUCLEOTIDE SEQUENCE</scope>
    <source>
        <strain evidence="3">J</strain>
        <tissue evidence="3">Blood</tissue>
    </source>
</reference>
<accession>A0A974BQJ1</accession>
<dbReference type="EMBL" id="KV467366">
    <property type="protein sequence ID" value="OCT56176.1"/>
    <property type="molecule type" value="Genomic_DNA"/>
</dbReference>
<dbReference type="Proteomes" id="UP000694892">
    <property type="component" value="Unassembled WGS sequence"/>
</dbReference>
<proteinExistence type="predicted"/>
<organism evidence="3">
    <name type="scientific">Xenopus laevis</name>
    <name type="common">African clawed frog</name>
    <dbReference type="NCBI Taxonomy" id="8355"/>
    <lineage>
        <taxon>Eukaryota</taxon>
        <taxon>Metazoa</taxon>
        <taxon>Chordata</taxon>
        <taxon>Craniata</taxon>
        <taxon>Vertebrata</taxon>
        <taxon>Euteleostomi</taxon>
        <taxon>Amphibia</taxon>
        <taxon>Batrachia</taxon>
        <taxon>Anura</taxon>
        <taxon>Pipoidea</taxon>
        <taxon>Pipidae</taxon>
        <taxon>Xenopodinae</taxon>
        <taxon>Xenopus</taxon>
        <taxon>Xenopus</taxon>
    </lineage>
</organism>
<evidence type="ECO:0000256" key="2">
    <source>
        <dbReference type="SAM" id="MobiDB-lite"/>
    </source>
</evidence>
<evidence type="ECO:0000313" key="3">
    <source>
        <dbReference type="EMBL" id="OCT56176.1"/>
    </source>
</evidence>
<dbReference type="AlphaFoldDB" id="A0A974BQJ1"/>
<keyword evidence="1" id="KW-0175">Coiled coil</keyword>
<feature type="region of interest" description="Disordered" evidence="2">
    <location>
        <begin position="234"/>
        <end position="282"/>
    </location>
</feature>
<dbReference type="Gene3D" id="3.30.250.20">
    <property type="entry name" value="L1 transposable element, C-terminal domain"/>
    <property type="match status" value="1"/>
</dbReference>
<dbReference type="InterPro" id="IPR042566">
    <property type="entry name" value="L1_C"/>
</dbReference>
<sequence length="282" mass="32087">MAKTYEKANKKNVKLQDRDTNSIFLSHNSAPTRTSLSDYSLIAAEAIDKLQIKITSISEKLSTHDKRFGEIEDVVSQLQDDMIDSSSRLDSLEKQNQELKLKVDDLENRSRRNNLRFINITESFQNDSLSMLISKAIPIKLGLPQDCQCFKIERLHRIGPPKALQPMRPRAEFSKTCQSLANLHINFALMYPAKLKIFLPSGARVFGDPREAHTFVSHMEKKNSGNLALIKERYDTPRQSRFSKDSKPSQVQTKSRSRSRSPLPPRTGSLPHSSEEDMISDT</sequence>
<protein>
    <recommendedName>
        <fullName evidence="4">L1 transposable element RRM domain-containing protein</fullName>
    </recommendedName>
</protein>
<evidence type="ECO:0000256" key="1">
    <source>
        <dbReference type="SAM" id="Coils"/>
    </source>
</evidence>
<dbReference type="PANTHER" id="PTHR11505">
    <property type="entry name" value="L1 TRANSPOSABLE ELEMENT-RELATED"/>
    <property type="match status" value="1"/>
</dbReference>
<feature type="coiled-coil region" evidence="1">
    <location>
        <begin position="75"/>
        <end position="116"/>
    </location>
</feature>
<gene>
    <name evidence="3" type="ORF">XELAEV_18000711mg</name>
</gene>